<dbReference type="GO" id="GO:0006631">
    <property type="term" value="P:fatty acid metabolic process"/>
    <property type="evidence" value="ECO:0007669"/>
    <property type="project" value="UniProtKB-KW"/>
</dbReference>
<name>Q2NDF0_ERYLH</name>
<dbReference type="PRINTS" id="PR00080">
    <property type="entry name" value="SDRFAMILY"/>
</dbReference>
<dbReference type="FunFam" id="3.40.50.720:FF:000185">
    <property type="entry name" value="peroxisomal multifunctional enzyme type 2"/>
    <property type="match status" value="1"/>
</dbReference>
<keyword evidence="5" id="KW-0560">Oxidoreductase</keyword>
<evidence type="ECO:0000256" key="3">
    <source>
        <dbReference type="ARBA" id="ARBA00006484"/>
    </source>
</evidence>
<organism evidence="10 11">
    <name type="scientific">Erythrobacter litoralis (strain HTCC2594)</name>
    <dbReference type="NCBI Taxonomy" id="314225"/>
    <lineage>
        <taxon>Bacteria</taxon>
        <taxon>Pseudomonadati</taxon>
        <taxon>Pseudomonadota</taxon>
        <taxon>Alphaproteobacteria</taxon>
        <taxon>Sphingomonadales</taxon>
        <taxon>Erythrobacteraceae</taxon>
        <taxon>Erythrobacter/Porphyrobacter group</taxon>
        <taxon>Erythrobacter</taxon>
    </lineage>
</organism>
<evidence type="ECO:0000313" key="10">
    <source>
        <dbReference type="EMBL" id="ABC62291.1"/>
    </source>
</evidence>
<gene>
    <name evidence="10" type="ordered locus">ELI_00995</name>
</gene>
<dbReference type="KEGG" id="eli:ELI_00995"/>
<protein>
    <submittedName>
        <fullName evidence="10">Probable short-chain dehydrogenase</fullName>
    </submittedName>
</protein>
<evidence type="ECO:0000256" key="4">
    <source>
        <dbReference type="ARBA" id="ARBA00022832"/>
    </source>
</evidence>
<evidence type="ECO:0000256" key="5">
    <source>
        <dbReference type="ARBA" id="ARBA00023002"/>
    </source>
</evidence>
<dbReference type="CDD" id="cd05353">
    <property type="entry name" value="hydroxyacyl-CoA-like_DH_SDR_c-like"/>
    <property type="match status" value="1"/>
</dbReference>
<dbReference type="Gene3D" id="1.10.287.4290">
    <property type="match status" value="1"/>
</dbReference>
<dbReference type="GO" id="GO:0016491">
    <property type="term" value="F:oxidoreductase activity"/>
    <property type="evidence" value="ECO:0007669"/>
    <property type="project" value="UniProtKB-KW"/>
</dbReference>
<dbReference type="Proteomes" id="UP000008808">
    <property type="component" value="Chromosome"/>
</dbReference>
<proteinExistence type="inferred from homology"/>
<dbReference type="InterPro" id="IPR036291">
    <property type="entry name" value="NAD(P)-bd_dom_sf"/>
</dbReference>
<comment type="similarity">
    <text evidence="3 8">Belongs to the short-chain dehydrogenases/reductases (SDR) family.</text>
</comment>
<dbReference type="HOGENOM" id="CLU_010194_14_0_5"/>
<dbReference type="AlphaFoldDB" id="Q2NDF0"/>
<comment type="subcellular location">
    <subcellularLocation>
        <location evidence="1">Peroxisome</location>
    </subcellularLocation>
</comment>
<dbReference type="InterPro" id="IPR002347">
    <property type="entry name" value="SDR_fam"/>
</dbReference>
<dbReference type="EMBL" id="CP000157">
    <property type="protein sequence ID" value="ABC62291.1"/>
    <property type="molecule type" value="Genomic_DNA"/>
</dbReference>
<evidence type="ECO:0000313" key="11">
    <source>
        <dbReference type="Proteomes" id="UP000008808"/>
    </source>
</evidence>
<dbReference type="SMART" id="SM00822">
    <property type="entry name" value="PKS_KR"/>
    <property type="match status" value="1"/>
</dbReference>
<dbReference type="STRING" id="314225.ELI_00995"/>
<dbReference type="OrthoDB" id="9804774at2"/>
<keyword evidence="6" id="KW-0443">Lipid metabolism</keyword>
<keyword evidence="7" id="KW-0576">Peroxisome</keyword>
<comment type="pathway">
    <text evidence="2">Lipid metabolism; fatty acid beta-oxidation.</text>
</comment>
<dbReference type="PROSITE" id="PS00061">
    <property type="entry name" value="ADH_SHORT"/>
    <property type="match status" value="1"/>
</dbReference>
<sequence>MHEELRYDDKVVIVTGAGGGLGREHALMFGKRGARLVVNDLGGDRMGDGRSSSAADRVVEEIRSAGGEAVANYDSVEDGARIVETALDAFGTIDVVINNAGILRDVSFHKMTDQDWTLIQNIHLNGSRAVTQAAWPTLRNKAYGRVIMTSSAAGIYGNFGQANYAAAKLGILGLANALAEEGRSRNINVNTIAPIAASRMTETVFPKALLDRLRPEAVSALVGWLAHESCYETKGLFEIGAGYVAKLRWERTCGYHLGRNGIFAPEEIAQHWNSIVDFTDAEHPTVMNDSLDAVQRIMADDRRD</sequence>
<dbReference type="PRINTS" id="PR00081">
    <property type="entry name" value="GDHRDH"/>
</dbReference>
<dbReference type="Pfam" id="PF00106">
    <property type="entry name" value="adh_short"/>
    <property type="match status" value="1"/>
</dbReference>
<evidence type="ECO:0000256" key="2">
    <source>
        <dbReference type="ARBA" id="ARBA00005005"/>
    </source>
</evidence>
<evidence type="ECO:0000256" key="7">
    <source>
        <dbReference type="ARBA" id="ARBA00023140"/>
    </source>
</evidence>
<evidence type="ECO:0000256" key="8">
    <source>
        <dbReference type="RuleBase" id="RU000363"/>
    </source>
</evidence>
<dbReference type="InterPro" id="IPR020904">
    <property type="entry name" value="Sc_DH/Rdtase_CS"/>
</dbReference>
<dbReference type="PANTHER" id="PTHR45024:SF2">
    <property type="entry name" value="SCP2 DOMAIN-CONTAINING PROTEIN"/>
    <property type="match status" value="1"/>
</dbReference>
<dbReference type="RefSeq" id="WP_011413167.1">
    <property type="nucleotide sequence ID" value="NC_007722.1"/>
</dbReference>
<keyword evidence="11" id="KW-1185">Reference proteome</keyword>
<evidence type="ECO:0000256" key="6">
    <source>
        <dbReference type="ARBA" id="ARBA00023098"/>
    </source>
</evidence>
<evidence type="ECO:0000259" key="9">
    <source>
        <dbReference type="SMART" id="SM00822"/>
    </source>
</evidence>
<dbReference type="SUPFAM" id="SSF51735">
    <property type="entry name" value="NAD(P)-binding Rossmann-fold domains"/>
    <property type="match status" value="1"/>
</dbReference>
<dbReference type="InterPro" id="IPR051687">
    <property type="entry name" value="Peroxisomal_Beta-Oxidation"/>
</dbReference>
<accession>Q2NDF0</accession>
<reference evidence="11" key="1">
    <citation type="journal article" date="2009" name="J. Bacteriol.">
        <title>Complete genome sequence of Erythrobacter litoralis HTCC2594.</title>
        <authorList>
            <person name="Oh H.M."/>
            <person name="Giovannoni S.J."/>
            <person name="Ferriera S."/>
            <person name="Johnson J."/>
            <person name="Cho J.C."/>
        </authorList>
    </citation>
    <scope>NUCLEOTIDE SEQUENCE [LARGE SCALE GENOMIC DNA]</scope>
    <source>
        <strain evidence="11">HTCC2594</strain>
    </source>
</reference>
<dbReference type="Gene3D" id="3.40.50.720">
    <property type="entry name" value="NAD(P)-binding Rossmann-like Domain"/>
    <property type="match status" value="1"/>
</dbReference>
<feature type="domain" description="Ketoreductase" evidence="9">
    <location>
        <begin position="10"/>
        <end position="203"/>
    </location>
</feature>
<dbReference type="InterPro" id="IPR057326">
    <property type="entry name" value="KR_dom"/>
</dbReference>
<keyword evidence="4" id="KW-0276">Fatty acid metabolism</keyword>
<dbReference type="eggNOG" id="COG1028">
    <property type="taxonomic scope" value="Bacteria"/>
</dbReference>
<evidence type="ECO:0000256" key="1">
    <source>
        <dbReference type="ARBA" id="ARBA00004275"/>
    </source>
</evidence>
<dbReference type="PANTHER" id="PTHR45024">
    <property type="entry name" value="DEHYDROGENASES, SHORT CHAIN"/>
    <property type="match status" value="1"/>
</dbReference>